<evidence type="ECO:0000313" key="3">
    <source>
        <dbReference type="Proteomes" id="UP001589692"/>
    </source>
</evidence>
<keyword evidence="2" id="KW-0645">Protease</keyword>
<dbReference type="GO" id="GO:0008233">
    <property type="term" value="F:peptidase activity"/>
    <property type="evidence" value="ECO:0007669"/>
    <property type="project" value="UniProtKB-KW"/>
</dbReference>
<dbReference type="Pfam" id="PF25209">
    <property type="entry name" value="Phage_capsid_4"/>
    <property type="match status" value="1"/>
</dbReference>
<keyword evidence="3" id="KW-1185">Reference proteome</keyword>
<dbReference type="EC" id="3.4.-.-" evidence="2"/>
<gene>
    <name evidence="2" type="ORF">ACFFP0_19320</name>
</gene>
<proteinExistence type="predicted"/>
<dbReference type="Proteomes" id="UP001589692">
    <property type="component" value="Unassembled WGS sequence"/>
</dbReference>
<protein>
    <submittedName>
        <fullName evidence="2">Prohead protease/major capsid protein fusion protein</fullName>
        <ecNumber evidence="2">3.4.-.-</ecNumber>
    </submittedName>
</protein>
<dbReference type="NCBIfam" id="NF045541">
    <property type="entry name" value="scaf_prot_MCP2"/>
    <property type="match status" value="1"/>
</dbReference>
<organism evidence="2 3">
    <name type="scientific">Rhizobium puerariae</name>
    <dbReference type="NCBI Taxonomy" id="1585791"/>
    <lineage>
        <taxon>Bacteria</taxon>
        <taxon>Pseudomonadati</taxon>
        <taxon>Pseudomonadota</taxon>
        <taxon>Alphaproteobacteria</taxon>
        <taxon>Hyphomicrobiales</taxon>
        <taxon>Rhizobiaceae</taxon>
        <taxon>Rhizobium/Agrobacterium group</taxon>
        <taxon>Rhizobium</taxon>
    </lineage>
</organism>
<name>A0ABV6AK40_9HYPH</name>
<dbReference type="EMBL" id="JBHMAA010000023">
    <property type="protein sequence ID" value="MFB9951004.1"/>
    <property type="molecule type" value="Genomic_DNA"/>
</dbReference>
<feature type="region of interest" description="Disordered" evidence="1">
    <location>
        <begin position="164"/>
        <end position="189"/>
    </location>
</feature>
<comment type="caution">
    <text evidence="2">The sequence shown here is derived from an EMBL/GenBank/DDBJ whole genome shotgun (WGS) entry which is preliminary data.</text>
</comment>
<feature type="compositionally biased region" description="Basic and acidic residues" evidence="1">
    <location>
        <begin position="166"/>
        <end position="189"/>
    </location>
</feature>
<accession>A0ABV6AK40</accession>
<keyword evidence="2" id="KW-0378">Hydrolase</keyword>
<evidence type="ECO:0000256" key="1">
    <source>
        <dbReference type="SAM" id="MobiDB-lite"/>
    </source>
</evidence>
<sequence length="608" mass="66157">MPATTLDMLTRAAPITGTANADDRSVEIAFASAAPVKRYSWDDGYYLEELTITKDAIDVSRMDTGMSLLDTHDQYSIDSRLGSVVPGSFRIAGGKALCRVKFSRHQRADQLFQDILDGHTIPVSVGYRVLETTRTEGRGDALPTIIATRWMPLEVSLVPVPADANTHTRSEKENHMPQTLENERQEQHRQAPNNIINERTRISELRGIARLANVEEAELVRAIDEGTSAAVFRERALEHMAAKQNAAPTFPHSVMPEGRYGGLTRQQAMSDALLVRVNAAHKPNDASREFVGLTLPELARRSLEAHGVSSHGMSAGEVVQRALHTTSDFAHVISGVGQTVLGAAYASVPSGVKAIARKSTARDFKLKTTARLSGFSDLEKVNEHGEFKRGTFSEGAEGYRISTFGKVFGMTRQMLVNDDLGAFADVSRELGLSAARLEADILANLVKSNPKLSDGKAIFHADHANMVASGTALTEANLSIARLAMGKQTGLAGELIDVVPKFLVVSLDQQTTAEKLLAQIQPASSNDVNPFAGKLQLVVDRRLDASPWYLAADPDLTPSLEYSYLEGSEGPRFFTREGFDIDGVETKVSVDFGAGWTDYRGWYCNTGV</sequence>
<evidence type="ECO:0000313" key="2">
    <source>
        <dbReference type="EMBL" id="MFB9951004.1"/>
    </source>
</evidence>
<dbReference type="RefSeq" id="WP_377263833.1">
    <property type="nucleotide sequence ID" value="NZ_JBHMAA010000023.1"/>
</dbReference>
<reference evidence="2 3" key="1">
    <citation type="submission" date="2024-09" db="EMBL/GenBank/DDBJ databases">
        <authorList>
            <person name="Sun Q."/>
            <person name="Mori K."/>
        </authorList>
    </citation>
    <scope>NUCLEOTIDE SEQUENCE [LARGE SCALE GENOMIC DNA]</scope>
    <source>
        <strain evidence="2 3">TBRC 4938</strain>
    </source>
</reference>
<dbReference type="GO" id="GO:0006508">
    <property type="term" value="P:proteolysis"/>
    <property type="evidence" value="ECO:0007669"/>
    <property type="project" value="UniProtKB-KW"/>
</dbReference>